<keyword evidence="1" id="KW-0732">Signal</keyword>
<feature type="signal peptide" evidence="1">
    <location>
        <begin position="1"/>
        <end position="23"/>
    </location>
</feature>
<keyword evidence="3" id="KW-1185">Reference proteome</keyword>
<organism evidence="2 3">
    <name type="scientific">Amycolatopsis xylanica</name>
    <dbReference type="NCBI Taxonomy" id="589385"/>
    <lineage>
        <taxon>Bacteria</taxon>
        <taxon>Bacillati</taxon>
        <taxon>Actinomycetota</taxon>
        <taxon>Actinomycetes</taxon>
        <taxon>Pseudonocardiales</taxon>
        <taxon>Pseudonocardiaceae</taxon>
        <taxon>Amycolatopsis</taxon>
    </lineage>
</organism>
<gene>
    <name evidence="2" type="ORF">SAMN05421504_103389</name>
</gene>
<dbReference type="OrthoDB" id="3686846at2"/>
<name>A0A1H3DH40_9PSEU</name>
<dbReference type="AlphaFoldDB" id="A0A1H3DH40"/>
<evidence type="ECO:0000313" key="3">
    <source>
        <dbReference type="Proteomes" id="UP000199515"/>
    </source>
</evidence>
<evidence type="ECO:0000256" key="1">
    <source>
        <dbReference type="SAM" id="SignalP"/>
    </source>
</evidence>
<evidence type="ECO:0008006" key="4">
    <source>
        <dbReference type="Google" id="ProtNLM"/>
    </source>
</evidence>
<proteinExistence type="predicted"/>
<reference evidence="2 3" key="1">
    <citation type="submission" date="2016-10" db="EMBL/GenBank/DDBJ databases">
        <authorList>
            <person name="de Groot N.N."/>
        </authorList>
    </citation>
    <scope>NUCLEOTIDE SEQUENCE [LARGE SCALE GENOMIC DNA]</scope>
    <source>
        <strain evidence="2 3">CPCC 202699</strain>
    </source>
</reference>
<sequence>MALARAPRLLPAVCALLAAVACGVPVQQQTGSAAEARQAARGEVRPVKKAQDFGNEHTFADGLSIRVSMPKSFQPSNSSYPRSGRAAAFDVELRNGGTEPYRLSGLSVTASASGAPASPLVDALQGFNGISDAGRDIAPGRAIHLNMAFAVPENPVELWMVLRPSAGSAAAATYCGSA</sequence>
<dbReference type="EMBL" id="FNON01000003">
    <property type="protein sequence ID" value="SDX65650.1"/>
    <property type="molecule type" value="Genomic_DNA"/>
</dbReference>
<protein>
    <recommendedName>
        <fullName evidence="4">DUF4352 domain-containing protein</fullName>
    </recommendedName>
</protein>
<dbReference type="RefSeq" id="WP_091289468.1">
    <property type="nucleotide sequence ID" value="NZ_FNON01000003.1"/>
</dbReference>
<dbReference type="Proteomes" id="UP000199515">
    <property type="component" value="Unassembled WGS sequence"/>
</dbReference>
<dbReference type="PROSITE" id="PS51257">
    <property type="entry name" value="PROKAR_LIPOPROTEIN"/>
    <property type="match status" value="1"/>
</dbReference>
<feature type="chain" id="PRO_5039452392" description="DUF4352 domain-containing protein" evidence="1">
    <location>
        <begin position="24"/>
        <end position="178"/>
    </location>
</feature>
<accession>A0A1H3DH40</accession>
<evidence type="ECO:0000313" key="2">
    <source>
        <dbReference type="EMBL" id="SDX65650.1"/>
    </source>
</evidence>
<dbReference type="STRING" id="589385.SAMN05421504_103389"/>